<dbReference type="InterPro" id="IPR036116">
    <property type="entry name" value="FN3_sf"/>
</dbReference>
<dbReference type="EMBL" id="CP013023">
    <property type="protein sequence ID" value="ANF94735.1"/>
    <property type="molecule type" value="Genomic_DNA"/>
</dbReference>
<dbReference type="AlphaFoldDB" id="A0A172ZAS4"/>
<dbReference type="Proteomes" id="UP000078148">
    <property type="component" value="Chromosome"/>
</dbReference>
<accession>A0A172ZAS4</accession>
<dbReference type="InterPro" id="IPR003961">
    <property type="entry name" value="FN3_dom"/>
</dbReference>
<gene>
    <name evidence="2" type="ORF">AR543_00925</name>
</gene>
<feature type="domain" description="Fibronectin type-III" evidence="1">
    <location>
        <begin position="173"/>
        <end position="254"/>
    </location>
</feature>
<evidence type="ECO:0000259" key="1">
    <source>
        <dbReference type="SMART" id="SM00060"/>
    </source>
</evidence>
<reference evidence="3" key="1">
    <citation type="submission" date="2015-10" db="EMBL/GenBank/DDBJ databases">
        <title>Genome of Paenibacillus bovis sp. nov.</title>
        <authorList>
            <person name="Wu Z."/>
            <person name="Gao C."/>
            <person name="Liu Z."/>
            <person name="Zheng H."/>
        </authorList>
    </citation>
    <scope>NUCLEOTIDE SEQUENCE [LARGE SCALE GENOMIC DNA]</scope>
    <source>
        <strain evidence="3">BD3526</strain>
    </source>
</reference>
<organism evidence="2 3">
    <name type="scientific">Paenibacillus bovis</name>
    <dbReference type="NCBI Taxonomy" id="1616788"/>
    <lineage>
        <taxon>Bacteria</taxon>
        <taxon>Bacillati</taxon>
        <taxon>Bacillota</taxon>
        <taxon>Bacilli</taxon>
        <taxon>Bacillales</taxon>
        <taxon>Paenibacillaceae</taxon>
        <taxon>Paenibacillus</taxon>
    </lineage>
</organism>
<reference evidence="2 3" key="2">
    <citation type="journal article" date="2016" name="Int. J. Syst. Evol. Microbiol.">
        <title>Paenibacillus bovis sp. nov., isolated from raw yak (Bos grunniens) milk.</title>
        <authorList>
            <person name="Gao C."/>
            <person name="Han J."/>
            <person name="Liu Z."/>
            <person name="Xu X."/>
            <person name="Hang F."/>
            <person name="Wu Z."/>
        </authorList>
    </citation>
    <scope>NUCLEOTIDE SEQUENCE [LARGE SCALE GENOMIC DNA]</scope>
    <source>
        <strain evidence="2 3">BD3526</strain>
    </source>
</reference>
<dbReference type="OrthoDB" id="2485973at2"/>
<feature type="domain" description="Fibronectin type-III" evidence="1">
    <location>
        <begin position="403"/>
        <end position="479"/>
    </location>
</feature>
<dbReference type="SMART" id="SM00060">
    <property type="entry name" value="FN3"/>
    <property type="match status" value="2"/>
</dbReference>
<proteinExistence type="predicted"/>
<evidence type="ECO:0000313" key="3">
    <source>
        <dbReference type="Proteomes" id="UP000078148"/>
    </source>
</evidence>
<evidence type="ECO:0000313" key="2">
    <source>
        <dbReference type="EMBL" id="ANF94735.1"/>
    </source>
</evidence>
<dbReference type="Gene3D" id="2.60.40.10">
    <property type="entry name" value="Immunoglobulins"/>
    <property type="match status" value="1"/>
</dbReference>
<dbReference type="RefSeq" id="WP_060530998.1">
    <property type="nucleotide sequence ID" value="NZ_CP013023.1"/>
</dbReference>
<keyword evidence="3" id="KW-1185">Reference proteome</keyword>
<dbReference type="STRING" id="1616788.AR543_00925"/>
<name>A0A172ZAS4_9BACL</name>
<sequence>MKRNKGLWRGLSILMIWAMLGSIIPAGVIHAAEQQQDFSKMDVIPIPAGTRIITPTGELYGDDWERITAGGGWDVYTNKATMTLEFAYPIYLNGFKTFLNRGSNTTDFRLEGLVDGEWRDIDEMQSAWEDPSGYAYYMRAMTPGWYKSIRINFFNTNPDKAVNVTTIYLMSELPRVSNANVLPGQNTQGALQWDEVPGAEKYIVKYGPEFGQYTDQVELQPSDRQPGNYFIIPGLEKDRVYHAIVVPVVNGREGNRSVDMSIIIPSFRFFPGGTGFGINEWDNSWLYNKLGDGNMTSTWGSMGSGYVKDLNYYIQMPSTTYMTSLQVLPAVPADTTLTYTAYGWKNGVATEIGHKAYNLAARVGPYVLDPIPITPDWYDRLSIHVNSTNTAVETYEILWDSDKATVEGLWTERGDHKVTLHWNPVPDADYYTVTYESVIYPVNGTMQVSADAYKGYPVNGLVNGQEYTFRVNASVNGQLVNPTGKVIGSATAPNISRAVPAGTIASGSAEPIPAYDPYSVIDSYMTTGYSLWSGGTFGLSFPSPVSLKGVQISSFSMAPSMHHYTIYGLQGKRWIKIGQSTLTPMYRFKSDPYDLLQDPVAVKPGKYEGILVVGEVDQDGNWGSIDLNDIKLIYGDNQAPASVTGDTYGAQNTVTEDTYTQ</sequence>
<protein>
    <recommendedName>
        <fullName evidence="1">Fibronectin type-III domain-containing protein</fullName>
    </recommendedName>
</protein>
<dbReference type="KEGG" id="pbv:AR543_00925"/>
<dbReference type="CDD" id="cd00063">
    <property type="entry name" value="FN3"/>
    <property type="match status" value="1"/>
</dbReference>
<dbReference type="InterPro" id="IPR013783">
    <property type="entry name" value="Ig-like_fold"/>
</dbReference>
<dbReference type="SUPFAM" id="SSF49265">
    <property type="entry name" value="Fibronectin type III"/>
    <property type="match status" value="2"/>
</dbReference>